<dbReference type="PANTHER" id="PTHR46188:SF1">
    <property type="entry name" value="BOLA-LIKE PROTEIN 3"/>
    <property type="match status" value="1"/>
</dbReference>
<protein>
    <submittedName>
        <fullName evidence="3">BolA-like protein 3</fullName>
    </submittedName>
</protein>
<evidence type="ECO:0000313" key="3">
    <source>
        <dbReference type="EMBL" id="KAJ3045794.1"/>
    </source>
</evidence>
<dbReference type="SUPFAM" id="SSF82657">
    <property type="entry name" value="BolA-like"/>
    <property type="match status" value="1"/>
</dbReference>
<name>A0AAD5S4Q5_9FUNG</name>
<dbReference type="InterPro" id="IPR036065">
    <property type="entry name" value="BolA-like_sf"/>
</dbReference>
<dbReference type="GO" id="GO:0005759">
    <property type="term" value="C:mitochondrial matrix"/>
    <property type="evidence" value="ECO:0007669"/>
    <property type="project" value="TreeGrafter"/>
</dbReference>
<organism evidence="3 4">
    <name type="scientific">Rhizophlyctis rosea</name>
    <dbReference type="NCBI Taxonomy" id="64517"/>
    <lineage>
        <taxon>Eukaryota</taxon>
        <taxon>Fungi</taxon>
        <taxon>Fungi incertae sedis</taxon>
        <taxon>Chytridiomycota</taxon>
        <taxon>Chytridiomycota incertae sedis</taxon>
        <taxon>Chytridiomycetes</taxon>
        <taxon>Rhizophlyctidales</taxon>
        <taxon>Rhizophlyctidaceae</taxon>
        <taxon>Rhizophlyctis</taxon>
    </lineage>
</organism>
<gene>
    <name evidence="3" type="primary">BOLA3</name>
    <name evidence="3" type="ORF">HK097_001122</name>
</gene>
<proteinExistence type="inferred from homology"/>
<dbReference type="PANTHER" id="PTHR46188">
    <property type="entry name" value="BOLA-LIKE PROTEIN 3"/>
    <property type="match status" value="1"/>
</dbReference>
<dbReference type="Gene3D" id="3.30.300.90">
    <property type="entry name" value="BolA-like"/>
    <property type="match status" value="1"/>
</dbReference>
<evidence type="ECO:0000313" key="4">
    <source>
        <dbReference type="Proteomes" id="UP001212841"/>
    </source>
</evidence>
<dbReference type="PIRSF" id="PIRSF003113">
    <property type="entry name" value="BolA"/>
    <property type="match status" value="1"/>
</dbReference>
<comment type="caution">
    <text evidence="3">The sequence shown here is derived from an EMBL/GenBank/DDBJ whole genome shotgun (WGS) entry which is preliminary data.</text>
</comment>
<accession>A0AAD5S4Q5</accession>
<evidence type="ECO:0000256" key="1">
    <source>
        <dbReference type="ARBA" id="ARBA00005578"/>
    </source>
</evidence>
<reference evidence="3" key="1">
    <citation type="submission" date="2020-05" db="EMBL/GenBank/DDBJ databases">
        <title>Phylogenomic resolution of chytrid fungi.</title>
        <authorList>
            <person name="Stajich J.E."/>
            <person name="Amses K."/>
            <person name="Simmons R."/>
            <person name="Seto K."/>
            <person name="Myers J."/>
            <person name="Bonds A."/>
            <person name="Quandt C.A."/>
            <person name="Barry K."/>
            <person name="Liu P."/>
            <person name="Grigoriev I."/>
            <person name="Longcore J.E."/>
            <person name="James T.Y."/>
        </authorList>
    </citation>
    <scope>NUCLEOTIDE SEQUENCE</scope>
    <source>
        <strain evidence="3">JEL0318</strain>
    </source>
</reference>
<dbReference type="Pfam" id="PF01722">
    <property type="entry name" value="BolA"/>
    <property type="match status" value="1"/>
</dbReference>
<dbReference type="AlphaFoldDB" id="A0AAD5S4Q5"/>
<dbReference type="InterPro" id="IPR052275">
    <property type="entry name" value="Mt_Fe-S_assembly_factor"/>
</dbReference>
<dbReference type="EMBL" id="JADGJD010001214">
    <property type="protein sequence ID" value="KAJ3045794.1"/>
    <property type="molecule type" value="Genomic_DNA"/>
</dbReference>
<sequence>MPRNSSTPLPPNPKYTDGEKHIHVKLAEKLVATRLTVTDISGGCGSMYAVEIASPQFAGLSPVKQHRMVTEVLKDDIKQMHGIQIKTAAA</sequence>
<keyword evidence="4" id="KW-1185">Reference proteome</keyword>
<comment type="similarity">
    <text evidence="1 2">Belongs to the BolA/IbaG family.</text>
</comment>
<dbReference type="InterPro" id="IPR002634">
    <property type="entry name" value="BolA"/>
</dbReference>
<evidence type="ECO:0000256" key="2">
    <source>
        <dbReference type="RuleBase" id="RU003860"/>
    </source>
</evidence>
<dbReference type="Proteomes" id="UP001212841">
    <property type="component" value="Unassembled WGS sequence"/>
</dbReference>